<evidence type="ECO:0000259" key="2">
    <source>
        <dbReference type="Pfam" id="PF25055"/>
    </source>
</evidence>
<evidence type="ECO:0000256" key="1">
    <source>
        <dbReference type="ARBA" id="ARBA00022737"/>
    </source>
</evidence>
<dbReference type="InterPro" id="IPR016024">
    <property type="entry name" value="ARM-type_fold"/>
</dbReference>
<sequence>MATIARTKRILAKSIKLAGLVTKVSESKALMKSKEHQEFLKLKSKTEKLAVLLCQLSSSFSQMYKCPAYLIIDNTEQVLGKVLFRLLKCRAKCTIKHVFNTIPAALSMALKRGAKGTMKPRVSTTVCGTQLHRMSVMLENVIGNVRWLLQILEDTESDACEYVGLPPIAADHPILCLIWEQIAILYSGTLEERSDSAASLLSLAQDGGDRFGKSIIKEGGVAPLLKLLEEGSKEGQEKAARAIGILGNEPESVQHIIHAGVCPVFAKILRQGPMKVRAVVAWAVSELVENYTKCQDLFAQHNVVYLLASHLSKTTEHEMKGMSARALWKLAKGNSPICRSILETKPLLYFAEFLEKGPDDLQSYSAMTLMEITAVVDKDADLRRSASNLYSTYWKSVADQLLKIIEKADSGSHLLIPCINAIGNLARTFREPVTMMIGPLVRLLLDQRGLEITMEACIALTKFASTDNHFHLKYCKEIISFGVAKYLIEFVYFGERIVQVPALVLMCYIALHVPESEELSQAEVVSRLEWETDQSYMTQDKTQRTLIQNPKTRLELYQSRS</sequence>
<proteinExistence type="predicted"/>
<dbReference type="Proteomes" id="UP001457282">
    <property type="component" value="Unassembled WGS sequence"/>
</dbReference>
<dbReference type="Pfam" id="PF25055">
    <property type="entry name" value="DUF7792"/>
    <property type="match status" value="1"/>
</dbReference>
<keyword evidence="1" id="KW-0677">Repeat</keyword>
<reference evidence="3 4" key="1">
    <citation type="journal article" date="2023" name="G3 (Bethesda)">
        <title>A chromosome-length genome assembly and annotation of blackberry (Rubus argutus, cv. 'Hillquist').</title>
        <authorList>
            <person name="Bruna T."/>
            <person name="Aryal R."/>
            <person name="Dudchenko O."/>
            <person name="Sargent D.J."/>
            <person name="Mead D."/>
            <person name="Buti M."/>
            <person name="Cavallini A."/>
            <person name="Hytonen T."/>
            <person name="Andres J."/>
            <person name="Pham M."/>
            <person name="Weisz D."/>
            <person name="Mascagni F."/>
            <person name="Usai G."/>
            <person name="Natali L."/>
            <person name="Bassil N."/>
            <person name="Fernandez G.E."/>
            <person name="Lomsadze A."/>
            <person name="Armour M."/>
            <person name="Olukolu B."/>
            <person name="Poorten T."/>
            <person name="Britton C."/>
            <person name="Davik J."/>
            <person name="Ashrafi H."/>
            <person name="Aiden E.L."/>
            <person name="Borodovsky M."/>
            <person name="Worthington M."/>
        </authorList>
    </citation>
    <scope>NUCLEOTIDE SEQUENCE [LARGE SCALE GENOMIC DNA]</scope>
    <source>
        <strain evidence="3">PI 553951</strain>
    </source>
</reference>
<dbReference type="SUPFAM" id="SSF48371">
    <property type="entry name" value="ARM repeat"/>
    <property type="match status" value="1"/>
</dbReference>
<dbReference type="AlphaFoldDB" id="A0AAW1YGM2"/>
<comment type="caution">
    <text evidence="3">The sequence shown here is derived from an EMBL/GenBank/DDBJ whole genome shotgun (WGS) entry which is preliminary data.</text>
</comment>
<keyword evidence="4" id="KW-1185">Reference proteome</keyword>
<dbReference type="PANTHER" id="PTHR46168">
    <property type="entry name" value="ARMADILLO REPEAT ONLY 4"/>
    <property type="match status" value="1"/>
</dbReference>
<dbReference type="InterPro" id="IPR011989">
    <property type="entry name" value="ARM-like"/>
</dbReference>
<dbReference type="EMBL" id="JBEDUW010000001">
    <property type="protein sequence ID" value="KAK9948425.1"/>
    <property type="molecule type" value="Genomic_DNA"/>
</dbReference>
<feature type="domain" description="DUF7792" evidence="2">
    <location>
        <begin position="9"/>
        <end position="105"/>
    </location>
</feature>
<dbReference type="SMART" id="SM00185">
    <property type="entry name" value="ARM"/>
    <property type="match status" value="2"/>
</dbReference>
<organism evidence="3 4">
    <name type="scientific">Rubus argutus</name>
    <name type="common">Southern blackberry</name>
    <dbReference type="NCBI Taxonomy" id="59490"/>
    <lineage>
        <taxon>Eukaryota</taxon>
        <taxon>Viridiplantae</taxon>
        <taxon>Streptophyta</taxon>
        <taxon>Embryophyta</taxon>
        <taxon>Tracheophyta</taxon>
        <taxon>Spermatophyta</taxon>
        <taxon>Magnoliopsida</taxon>
        <taxon>eudicotyledons</taxon>
        <taxon>Gunneridae</taxon>
        <taxon>Pentapetalae</taxon>
        <taxon>rosids</taxon>
        <taxon>fabids</taxon>
        <taxon>Rosales</taxon>
        <taxon>Rosaceae</taxon>
        <taxon>Rosoideae</taxon>
        <taxon>Rosoideae incertae sedis</taxon>
        <taxon>Rubus</taxon>
    </lineage>
</organism>
<name>A0AAW1YGM2_RUBAR</name>
<dbReference type="InterPro" id="IPR000225">
    <property type="entry name" value="Armadillo"/>
</dbReference>
<dbReference type="Gene3D" id="1.25.10.10">
    <property type="entry name" value="Leucine-rich Repeat Variant"/>
    <property type="match status" value="2"/>
</dbReference>
<dbReference type="InterPro" id="IPR056694">
    <property type="entry name" value="DUF7792"/>
</dbReference>
<evidence type="ECO:0000313" key="4">
    <source>
        <dbReference type="Proteomes" id="UP001457282"/>
    </source>
</evidence>
<protein>
    <recommendedName>
        <fullName evidence="2">DUF7792 domain-containing protein</fullName>
    </recommendedName>
</protein>
<dbReference type="PANTHER" id="PTHR46168:SF9">
    <property type="entry name" value="ARMADILLO REPEAT ONLY 2"/>
    <property type="match status" value="1"/>
</dbReference>
<gene>
    <name evidence="3" type="ORF">M0R45_004000</name>
</gene>
<accession>A0AAW1YGM2</accession>
<evidence type="ECO:0000313" key="3">
    <source>
        <dbReference type="EMBL" id="KAK9948425.1"/>
    </source>
</evidence>